<dbReference type="PANTHER" id="PTHR43800:SF1">
    <property type="entry name" value="PEPTIDYL-LYSINE N-ACETYLTRANSFERASE YJAB"/>
    <property type="match status" value="1"/>
</dbReference>
<dbReference type="InterPro" id="IPR016181">
    <property type="entry name" value="Acyl_CoA_acyltransferase"/>
</dbReference>
<evidence type="ECO:0000313" key="5">
    <source>
        <dbReference type="Proteomes" id="UP000249300"/>
    </source>
</evidence>
<evidence type="ECO:0000313" key="4">
    <source>
        <dbReference type="EMBL" id="SQH73350.1"/>
    </source>
</evidence>
<evidence type="ECO:0000256" key="1">
    <source>
        <dbReference type="ARBA" id="ARBA00022679"/>
    </source>
</evidence>
<dbReference type="Pfam" id="PF00583">
    <property type="entry name" value="Acetyltransf_1"/>
    <property type="match status" value="1"/>
</dbReference>
<keyword evidence="5" id="KW-1185">Reference proteome</keyword>
<dbReference type="EMBL" id="LS483447">
    <property type="protein sequence ID" value="SQH73350.1"/>
    <property type="molecule type" value="Genomic_DNA"/>
</dbReference>
<dbReference type="CDD" id="cd04301">
    <property type="entry name" value="NAT_SF"/>
    <property type="match status" value="1"/>
</dbReference>
<dbReference type="GO" id="GO:0016747">
    <property type="term" value="F:acyltransferase activity, transferring groups other than amino-acyl groups"/>
    <property type="evidence" value="ECO:0007669"/>
    <property type="project" value="InterPro"/>
</dbReference>
<keyword evidence="2 4" id="KW-0012">Acyltransferase</keyword>
<dbReference type="EC" id="2.3.1.-" evidence="4"/>
<dbReference type="PROSITE" id="PS51186">
    <property type="entry name" value="GNAT"/>
    <property type="match status" value="1"/>
</dbReference>
<gene>
    <name evidence="4" type="primary">yjaB</name>
    <name evidence="4" type="ORF">NCTC12858_01205</name>
</gene>
<sequence length="147" mass="17137">MTIEFYPINKPRAVELLDSLINVWERAVRATHLFLTEQDIQNLIPHGRRALSVVDLFVVNDNECPIAFMGISDDKIEMLFVSPDYFRKGIGKRLIRLAIDECKIRYIDVNEQNPNALAFYKKMGFQVFERTETDELGNLFPILKMKQ</sequence>
<dbReference type="InterPro" id="IPR000182">
    <property type="entry name" value="GNAT_dom"/>
</dbReference>
<evidence type="ECO:0000256" key="2">
    <source>
        <dbReference type="ARBA" id="ARBA00023315"/>
    </source>
</evidence>
<dbReference type="SUPFAM" id="SSF55729">
    <property type="entry name" value="Acyl-CoA N-acyltransferases (Nat)"/>
    <property type="match status" value="1"/>
</dbReference>
<evidence type="ECO:0000259" key="3">
    <source>
        <dbReference type="PROSITE" id="PS51186"/>
    </source>
</evidence>
<name>A0A2X4PKR2_9PORP</name>
<dbReference type="KEGG" id="pcre:NCTC12858_01205"/>
<keyword evidence="1 4" id="KW-0808">Transferase</keyword>
<organism evidence="4 5">
    <name type="scientific">Porphyromonas crevioricanis</name>
    <dbReference type="NCBI Taxonomy" id="393921"/>
    <lineage>
        <taxon>Bacteria</taxon>
        <taxon>Pseudomonadati</taxon>
        <taxon>Bacteroidota</taxon>
        <taxon>Bacteroidia</taxon>
        <taxon>Bacteroidales</taxon>
        <taxon>Porphyromonadaceae</taxon>
        <taxon>Porphyromonas</taxon>
    </lineage>
</organism>
<proteinExistence type="predicted"/>
<dbReference type="RefSeq" id="WP_023939364.1">
    <property type="nucleotide sequence ID" value="NZ_LS483447.1"/>
</dbReference>
<dbReference type="AlphaFoldDB" id="A0A2X4PKR2"/>
<feature type="domain" description="N-acetyltransferase" evidence="3">
    <location>
        <begin position="3"/>
        <end position="146"/>
    </location>
</feature>
<protein>
    <submittedName>
        <fullName evidence="4">Uncharacterized N-acetyltransferase YjaB</fullName>
        <ecNumber evidence="4">2.3.1.-</ecNumber>
    </submittedName>
</protein>
<dbReference type="Proteomes" id="UP000249300">
    <property type="component" value="Chromosome 1"/>
</dbReference>
<dbReference type="PANTHER" id="PTHR43800">
    <property type="entry name" value="PEPTIDYL-LYSINE N-ACETYLTRANSFERASE YJAB"/>
    <property type="match status" value="1"/>
</dbReference>
<dbReference type="Gene3D" id="3.40.630.30">
    <property type="match status" value="1"/>
</dbReference>
<accession>A0A2X4PKR2</accession>
<reference evidence="4 5" key="1">
    <citation type="submission" date="2018-06" db="EMBL/GenBank/DDBJ databases">
        <authorList>
            <consortium name="Pathogen Informatics"/>
            <person name="Doyle S."/>
        </authorList>
    </citation>
    <scope>NUCLEOTIDE SEQUENCE [LARGE SCALE GENOMIC DNA]</scope>
    <source>
        <strain evidence="4 5">NCTC12858</strain>
    </source>
</reference>